<evidence type="ECO:0000313" key="2">
    <source>
        <dbReference type="EMBL" id="GBP26860.1"/>
    </source>
</evidence>
<feature type="compositionally biased region" description="Low complexity" evidence="1">
    <location>
        <begin position="97"/>
        <end position="108"/>
    </location>
</feature>
<sequence>MYPTHTCRRMRHLQIAARLVHPSIKFRVVACGVQGPPRSQKSLPTGELNILFIKFLKQQGYEDISYFSKIENVLDVAVSRVNSRDPSLCLSACTSGKRSSSAISSDDGSISDKSDSTIKGSGNKATDFFKLLKRSRKVACRLRKSSNSDSNDSSMEVENNFKKPVIHKESPASSALSLTKKTIPAPKRSTVGVKNSSKNEHPVNIEPVNLCVVNLMIRKVRFYNNFHN</sequence>
<protein>
    <submittedName>
        <fullName evidence="2">Uncharacterized protein</fullName>
    </submittedName>
</protein>
<evidence type="ECO:0000313" key="3">
    <source>
        <dbReference type="Proteomes" id="UP000299102"/>
    </source>
</evidence>
<reference evidence="2 3" key="1">
    <citation type="journal article" date="2019" name="Commun. Biol.">
        <title>The bagworm genome reveals a unique fibroin gene that provides high tensile strength.</title>
        <authorList>
            <person name="Kono N."/>
            <person name="Nakamura H."/>
            <person name="Ohtoshi R."/>
            <person name="Tomita M."/>
            <person name="Numata K."/>
            <person name="Arakawa K."/>
        </authorList>
    </citation>
    <scope>NUCLEOTIDE SEQUENCE [LARGE SCALE GENOMIC DNA]</scope>
</reference>
<evidence type="ECO:0000256" key="1">
    <source>
        <dbReference type="SAM" id="MobiDB-lite"/>
    </source>
</evidence>
<proteinExistence type="predicted"/>
<organism evidence="2 3">
    <name type="scientific">Eumeta variegata</name>
    <name type="common">Bagworm moth</name>
    <name type="synonym">Eumeta japonica</name>
    <dbReference type="NCBI Taxonomy" id="151549"/>
    <lineage>
        <taxon>Eukaryota</taxon>
        <taxon>Metazoa</taxon>
        <taxon>Ecdysozoa</taxon>
        <taxon>Arthropoda</taxon>
        <taxon>Hexapoda</taxon>
        <taxon>Insecta</taxon>
        <taxon>Pterygota</taxon>
        <taxon>Neoptera</taxon>
        <taxon>Endopterygota</taxon>
        <taxon>Lepidoptera</taxon>
        <taxon>Glossata</taxon>
        <taxon>Ditrysia</taxon>
        <taxon>Tineoidea</taxon>
        <taxon>Psychidae</taxon>
        <taxon>Oiketicinae</taxon>
        <taxon>Eumeta</taxon>
    </lineage>
</organism>
<name>A0A4C1UL24_EUMVA</name>
<gene>
    <name evidence="2" type="ORF">EVAR_16440_1</name>
</gene>
<comment type="caution">
    <text evidence="2">The sequence shown here is derived from an EMBL/GenBank/DDBJ whole genome shotgun (WGS) entry which is preliminary data.</text>
</comment>
<dbReference type="EMBL" id="BGZK01000186">
    <property type="protein sequence ID" value="GBP26860.1"/>
    <property type="molecule type" value="Genomic_DNA"/>
</dbReference>
<feature type="region of interest" description="Disordered" evidence="1">
    <location>
        <begin position="97"/>
        <end position="118"/>
    </location>
</feature>
<accession>A0A4C1UL24</accession>
<dbReference type="Proteomes" id="UP000299102">
    <property type="component" value="Unassembled WGS sequence"/>
</dbReference>
<keyword evidence="3" id="KW-1185">Reference proteome</keyword>
<dbReference type="AlphaFoldDB" id="A0A4C1UL24"/>